<proteinExistence type="predicted"/>
<comment type="caution">
    <text evidence="2">The sequence shown here is derived from an EMBL/GenBank/DDBJ whole genome shotgun (WGS) entry which is preliminary data.</text>
</comment>
<reference evidence="2 3" key="1">
    <citation type="submission" date="2023-11" db="EMBL/GenBank/DDBJ databases">
        <title>Actinomadura monticuli sp. nov., isolated from volcanic ash.</title>
        <authorList>
            <person name="Lee S.D."/>
            <person name="Yang H."/>
            <person name="Kim I.S."/>
        </authorList>
    </citation>
    <scope>NUCLEOTIDE SEQUENCE [LARGE SCALE GENOMIC DNA]</scope>
    <source>
        <strain evidence="2 3">DLS-62</strain>
    </source>
</reference>
<dbReference type="Pfam" id="PF02441">
    <property type="entry name" value="Flavoprotein"/>
    <property type="match status" value="1"/>
</dbReference>
<evidence type="ECO:0000313" key="3">
    <source>
        <dbReference type="Proteomes" id="UP001569963"/>
    </source>
</evidence>
<organism evidence="2 3">
    <name type="scientific">Actinomadura monticuli</name>
    <dbReference type="NCBI Taxonomy" id="3097367"/>
    <lineage>
        <taxon>Bacteria</taxon>
        <taxon>Bacillati</taxon>
        <taxon>Actinomycetota</taxon>
        <taxon>Actinomycetes</taxon>
        <taxon>Streptosporangiales</taxon>
        <taxon>Thermomonosporaceae</taxon>
        <taxon>Actinomadura</taxon>
    </lineage>
</organism>
<feature type="domain" description="Flavoprotein" evidence="1">
    <location>
        <begin position="3"/>
        <end position="104"/>
    </location>
</feature>
<evidence type="ECO:0000313" key="2">
    <source>
        <dbReference type="EMBL" id="MFA1543939.1"/>
    </source>
</evidence>
<protein>
    <submittedName>
        <fullName evidence="2">Flavoprotein</fullName>
    </submittedName>
</protein>
<dbReference type="RefSeq" id="WP_371954425.1">
    <property type="nucleotide sequence ID" value="NZ_JAXCEI010000023.1"/>
</dbReference>
<keyword evidence="3" id="KW-1185">Reference proteome</keyword>
<sequence length="149" mass="15907">MCVIATPSGLKFVDADRLAGITGFPVRSEYKQPDEPDVLPPADAFAVAPATFNTVNKWAHGISDTLALGLLNEAVGAGRPIIAAPWPNNALSRHPAFGRSVADLRAWGVTVLFDPAVLSSPDAPDMTEGTFPWTELCESLRETRAHLKS</sequence>
<dbReference type="SUPFAM" id="SSF52507">
    <property type="entry name" value="Homo-oligomeric flavin-containing Cys decarboxylases, HFCD"/>
    <property type="match status" value="1"/>
</dbReference>
<dbReference type="InterPro" id="IPR036551">
    <property type="entry name" value="Flavin_trans-like"/>
</dbReference>
<dbReference type="InterPro" id="IPR003382">
    <property type="entry name" value="Flavoprotein"/>
</dbReference>
<dbReference type="EMBL" id="JAXCEI010000023">
    <property type="protein sequence ID" value="MFA1543939.1"/>
    <property type="molecule type" value="Genomic_DNA"/>
</dbReference>
<evidence type="ECO:0000259" key="1">
    <source>
        <dbReference type="Pfam" id="PF02441"/>
    </source>
</evidence>
<accession>A0ABV4QPS4</accession>
<dbReference type="Proteomes" id="UP001569963">
    <property type="component" value="Unassembled WGS sequence"/>
</dbReference>
<gene>
    <name evidence="2" type="ORF">SM611_33845</name>
</gene>
<dbReference type="Gene3D" id="3.40.50.1950">
    <property type="entry name" value="Flavin prenyltransferase-like"/>
    <property type="match status" value="1"/>
</dbReference>
<name>A0ABV4QPS4_9ACTN</name>